<dbReference type="InterPro" id="IPR036397">
    <property type="entry name" value="RNaseH_sf"/>
</dbReference>
<evidence type="ECO:0000313" key="2">
    <source>
        <dbReference type="EMBL" id="KAK3107442.1"/>
    </source>
</evidence>
<dbReference type="Proteomes" id="UP001186944">
    <property type="component" value="Unassembled WGS sequence"/>
</dbReference>
<dbReference type="InterPro" id="IPR040676">
    <property type="entry name" value="DUF5641"/>
</dbReference>
<dbReference type="PANTHER" id="PTHR47331">
    <property type="entry name" value="PHD-TYPE DOMAIN-CONTAINING PROTEIN"/>
    <property type="match status" value="1"/>
</dbReference>
<evidence type="ECO:0000313" key="3">
    <source>
        <dbReference type="Proteomes" id="UP001186944"/>
    </source>
</evidence>
<dbReference type="Pfam" id="PF18701">
    <property type="entry name" value="DUF5641"/>
    <property type="match status" value="1"/>
</dbReference>
<proteinExistence type="predicted"/>
<name>A0AA88YSD6_PINIB</name>
<dbReference type="EMBL" id="VSWD01000002">
    <property type="protein sequence ID" value="KAK3107442.1"/>
    <property type="molecule type" value="Genomic_DNA"/>
</dbReference>
<organism evidence="2 3">
    <name type="scientific">Pinctada imbricata</name>
    <name type="common">Atlantic pearl-oyster</name>
    <name type="synonym">Pinctada martensii</name>
    <dbReference type="NCBI Taxonomy" id="66713"/>
    <lineage>
        <taxon>Eukaryota</taxon>
        <taxon>Metazoa</taxon>
        <taxon>Spiralia</taxon>
        <taxon>Lophotrochozoa</taxon>
        <taxon>Mollusca</taxon>
        <taxon>Bivalvia</taxon>
        <taxon>Autobranchia</taxon>
        <taxon>Pteriomorphia</taxon>
        <taxon>Pterioida</taxon>
        <taxon>Pterioidea</taxon>
        <taxon>Pteriidae</taxon>
        <taxon>Pinctada</taxon>
    </lineage>
</organism>
<evidence type="ECO:0000259" key="1">
    <source>
        <dbReference type="Pfam" id="PF18701"/>
    </source>
</evidence>
<dbReference type="Gene3D" id="3.30.420.10">
    <property type="entry name" value="Ribonuclease H-like superfamily/Ribonuclease H"/>
    <property type="match status" value="1"/>
</dbReference>
<gene>
    <name evidence="2" type="ORF">FSP39_014704</name>
</gene>
<keyword evidence="3" id="KW-1185">Reference proteome</keyword>
<dbReference type="InterPro" id="IPR012337">
    <property type="entry name" value="RNaseH-like_sf"/>
</dbReference>
<dbReference type="AlphaFoldDB" id="A0AA88YSD6"/>
<reference evidence="2" key="1">
    <citation type="submission" date="2019-08" db="EMBL/GenBank/DDBJ databases">
        <title>The improved chromosome-level genome for the pearl oyster Pinctada fucata martensii using PacBio sequencing and Hi-C.</title>
        <authorList>
            <person name="Zheng Z."/>
        </authorList>
    </citation>
    <scope>NUCLEOTIDE SEQUENCE</scope>
    <source>
        <strain evidence="2">ZZ-2019</strain>
        <tissue evidence="2">Adductor muscle</tissue>
    </source>
</reference>
<accession>A0AA88YSD6</accession>
<feature type="domain" description="DUF5641" evidence="1">
    <location>
        <begin position="122"/>
        <end position="218"/>
    </location>
</feature>
<comment type="caution">
    <text evidence="2">The sequence shown here is derived from an EMBL/GenBank/DDBJ whole genome shotgun (WGS) entry which is preliminary data.</text>
</comment>
<sequence length="221" mass="25510">MDVINVEDDTLRPYLRENNIIWRFNPPHASHFGGVWERLIGVARRILDAMLLDVKHSKLTHEVLTTLMAEVMAIMNSRPLVPVSTDSDSPFVLSPQMLLTQKTSEIPTTFQDLDVPDIYRCQWKMVQVMANTFWKRWKGEFLSILQPRSKWHTVTENMKVGDVILLRDKETARNDWPTGLITRVFPSDDGLVRKLEIRVIKDGKQCVYTRPISQVVPLVSA</sequence>
<dbReference type="GO" id="GO:0003676">
    <property type="term" value="F:nucleic acid binding"/>
    <property type="evidence" value="ECO:0007669"/>
    <property type="project" value="InterPro"/>
</dbReference>
<protein>
    <recommendedName>
        <fullName evidence="1">DUF5641 domain-containing protein</fullName>
    </recommendedName>
</protein>
<dbReference type="SUPFAM" id="SSF53098">
    <property type="entry name" value="Ribonuclease H-like"/>
    <property type="match status" value="1"/>
</dbReference>
<dbReference type="PANTHER" id="PTHR47331:SF8">
    <property type="match status" value="1"/>
</dbReference>